<dbReference type="Proteomes" id="UP000437748">
    <property type="component" value="Unassembled WGS sequence"/>
</dbReference>
<evidence type="ECO:0000313" key="2">
    <source>
        <dbReference type="Proteomes" id="UP000437748"/>
    </source>
</evidence>
<accession>A0A6N6VYM8</accession>
<dbReference type="AlphaFoldDB" id="A0A6N6VYM8"/>
<dbReference type="EMBL" id="WFLM01000001">
    <property type="protein sequence ID" value="KAB8040917.1"/>
    <property type="molecule type" value="Genomic_DNA"/>
</dbReference>
<organism evidence="1 2">
    <name type="scientific">Silvanigrella paludirubra</name>
    <dbReference type="NCBI Taxonomy" id="2499159"/>
    <lineage>
        <taxon>Bacteria</taxon>
        <taxon>Pseudomonadati</taxon>
        <taxon>Bdellovibrionota</taxon>
        <taxon>Oligoflexia</taxon>
        <taxon>Silvanigrellales</taxon>
        <taxon>Silvanigrellaceae</taxon>
        <taxon>Silvanigrella</taxon>
    </lineage>
</organism>
<dbReference type="RefSeq" id="WP_153418439.1">
    <property type="nucleotide sequence ID" value="NZ_WFLM01000001.1"/>
</dbReference>
<sequence>MKITKKIKYSSFLVTLIFIILNLKAFSLEKNLDITPNLGYTHLEGFSFQRTGKIINKFNGLNLGVSALYSFDSQGLITPVLGAGYNYVGVSNKNNLESGTFDTYFSYHSLVANGGFKLNIFKNISIHTLANLGYSFANTVDVTTSSNSQFVKRALDKTSFEIKNHYFYGVTLMGAYKFNDTFSMGSSFIYNRHSMTLDYITPPETIQENSSFNEYSANLIASWSL</sequence>
<evidence type="ECO:0000313" key="1">
    <source>
        <dbReference type="EMBL" id="KAB8040917.1"/>
    </source>
</evidence>
<evidence type="ECO:0008006" key="3">
    <source>
        <dbReference type="Google" id="ProtNLM"/>
    </source>
</evidence>
<keyword evidence="2" id="KW-1185">Reference proteome</keyword>
<name>A0A6N6VYM8_9BACT</name>
<protein>
    <recommendedName>
        <fullName evidence="3">Outer membrane beta-barrel protein</fullName>
    </recommendedName>
</protein>
<dbReference type="OrthoDB" id="5310843at2"/>
<comment type="caution">
    <text evidence="1">The sequence shown here is derived from an EMBL/GenBank/DDBJ whole genome shotgun (WGS) entry which is preliminary data.</text>
</comment>
<reference evidence="1 2" key="1">
    <citation type="submission" date="2019-10" db="EMBL/GenBank/DDBJ databases">
        <title>New species of Slilvanegrellaceae.</title>
        <authorList>
            <person name="Pitt A."/>
            <person name="Hahn M.W."/>
        </authorList>
    </citation>
    <scope>NUCLEOTIDE SEQUENCE [LARGE SCALE GENOMIC DNA]</scope>
    <source>
        <strain evidence="1 2">SP-Ram-0.45-NSY-1</strain>
    </source>
</reference>
<gene>
    <name evidence="1" type="ORF">GCL60_03015</name>
</gene>
<proteinExistence type="predicted"/>